<sequence>MDDVTKEPEEVGKGKEVLEEAIDDPLQKEKEVLLEDADVPLKYIEIVKDHALNIFIEYQILTSLKEYNAMHIHFKKCGDSEQAHAKPPTILKNRLEGWNVLCDHYRSQQFHKQSRTNKENRGKQSYNHNSISKSFLQRQSKLSEERGELVECVELFKETHANRSGKSNVIITIELTPEGSQPLLGMKYPRQFWVDDQTIQKVLVRAPNPSQERSDSSASSLVAQEMHTREVMELRNRLERSQS</sequence>
<dbReference type="AlphaFoldDB" id="A0A5D3DWV9"/>
<feature type="region of interest" description="Disordered" evidence="1">
    <location>
        <begin position="109"/>
        <end position="137"/>
    </location>
</feature>
<feature type="compositionally biased region" description="Basic and acidic residues" evidence="1">
    <location>
        <begin position="226"/>
        <end position="243"/>
    </location>
</feature>
<feature type="region of interest" description="Disordered" evidence="1">
    <location>
        <begin position="207"/>
        <end position="243"/>
    </location>
</feature>
<proteinExistence type="predicted"/>
<evidence type="ECO:0000256" key="1">
    <source>
        <dbReference type="SAM" id="MobiDB-lite"/>
    </source>
</evidence>
<dbReference type="Proteomes" id="UP000321947">
    <property type="component" value="Unassembled WGS sequence"/>
</dbReference>
<dbReference type="EMBL" id="SSTD01002353">
    <property type="protein sequence ID" value="TYK28173.1"/>
    <property type="molecule type" value="Genomic_DNA"/>
</dbReference>
<protein>
    <submittedName>
        <fullName evidence="2">CACTA en-spm transposon protein</fullName>
    </submittedName>
</protein>
<gene>
    <name evidence="2" type="ORF">E5676_scaffold289G00890</name>
</gene>
<dbReference type="InterPro" id="IPR004252">
    <property type="entry name" value="Probable_transposase_24"/>
</dbReference>
<feature type="compositionally biased region" description="Polar residues" evidence="1">
    <location>
        <begin position="208"/>
        <end position="222"/>
    </location>
</feature>
<organism evidence="2 3">
    <name type="scientific">Cucumis melo var. makuwa</name>
    <name type="common">Oriental melon</name>
    <dbReference type="NCBI Taxonomy" id="1194695"/>
    <lineage>
        <taxon>Eukaryota</taxon>
        <taxon>Viridiplantae</taxon>
        <taxon>Streptophyta</taxon>
        <taxon>Embryophyta</taxon>
        <taxon>Tracheophyta</taxon>
        <taxon>Spermatophyta</taxon>
        <taxon>Magnoliopsida</taxon>
        <taxon>eudicotyledons</taxon>
        <taxon>Gunneridae</taxon>
        <taxon>Pentapetalae</taxon>
        <taxon>rosids</taxon>
        <taxon>fabids</taxon>
        <taxon>Cucurbitales</taxon>
        <taxon>Cucurbitaceae</taxon>
        <taxon>Benincaseae</taxon>
        <taxon>Cucumis</taxon>
    </lineage>
</organism>
<comment type="caution">
    <text evidence="2">The sequence shown here is derived from an EMBL/GenBank/DDBJ whole genome shotgun (WGS) entry which is preliminary data.</text>
</comment>
<feature type="compositionally biased region" description="Polar residues" evidence="1">
    <location>
        <begin position="123"/>
        <end position="137"/>
    </location>
</feature>
<accession>A0A5D3DWV9</accession>
<name>A0A5D3DWV9_CUCMM</name>
<evidence type="ECO:0000313" key="2">
    <source>
        <dbReference type="EMBL" id="TYK28173.1"/>
    </source>
</evidence>
<evidence type="ECO:0000313" key="3">
    <source>
        <dbReference type="Proteomes" id="UP000321947"/>
    </source>
</evidence>
<reference evidence="2 3" key="1">
    <citation type="submission" date="2019-08" db="EMBL/GenBank/DDBJ databases">
        <title>Draft genome sequences of two oriental melons (Cucumis melo L. var makuwa).</title>
        <authorList>
            <person name="Kwon S.-Y."/>
        </authorList>
    </citation>
    <scope>NUCLEOTIDE SEQUENCE [LARGE SCALE GENOMIC DNA]</scope>
    <source>
        <strain evidence="3">cv. Chang Bougi</strain>
        <tissue evidence="2">Leaf</tissue>
    </source>
</reference>
<dbReference type="Pfam" id="PF03004">
    <property type="entry name" value="Transposase_24"/>
    <property type="match status" value="1"/>
</dbReference>